<evidence type="ECO:0000313" key="1">
    <source>
        <dbReference type="EMBL" id="GGK29617.1"/>
    </source>
</evidence>
<dbReference type="AlphaFoldDB" id="A0A8J3FJL3"/>
<dbReference type="Pfam" id="PF14059">
    <property type="entry name" value="DUF4251"/>
    <property type="match status" value="1"/>
</dbReference>
<protein>
    <recommendedName>
        <fullName evidence="3">DUF4251 domain-containing protein</fullName>
    </recommendedName>
</protein>
<accession>A0A8J3FJL3</accession>
<reference evidence="1" key="1">
    <citation type="journal article" date="2014" name="Int. J. Syst. Evol. Microbiol.">
        <title>Complete genome sequence of Corynebacterium casei LMG S-19264T (=DSM 44701T), isolated from a smear-ripened cheese.</title>
        <authorList>
            <consortium name="US DOE Joint Genome Institute (JGI-PGF)"/>
            <person name="Walter F."/>
            <person name="Albersmeier A."/>
            <person name="Kalinowski J."/>
            <person name="Ruckert C."/>
        </authorList>
    </citation>
    <scope>NUCLEOTIDE SEQUENCE</scope>
    <source>
        <strain evidence="1">JCM 12862</strain>
    </source>
</reference>
<reference evidence="1" key="2">
    <citation type="submission" date="2020-09" db="EMBL/GenBank/DDBJ databases">
        <authorList>
            <person name="Sun Q."/>
            <person name="Ohkuma M."/>
        </authorList>
    </citation>
    <scope>NUCLEOTIDE SEQUENCE</scope>
    <source>
        <strain evidence="1">JCM 12862</strain>
    </source>
</reference>
<evidence type="ECO:0000313" key="2">
    <source>
        <dbReference type="Proteomes" id="UP000612329"/>
    </source>
</evidence>
<dbReference type="Proteomes" id="UP000612329">
    <property type="component" value="Unassembled WGS sequence"/>
</dbReference>
<gene>
    <name evidence="1" type="ORF">GCM10007962_24810</name>
</gene>
<dbReference type="EMBL" id="BMNR01000005">
    <property type="protein sequence ID" value="GGK29617.1"/>
    <property type="molecule type" value="Genomic_DNA"/>
</dbReference>
<sequence>MKLSHFVFGFLILAITSCSSSKSSVTEAQTKALDSMMQKPEFSIKSSWAQPQVTSAMNQLANVGLIPSGSSAGNIDISGITNYLKMQQDSVRAKLPFFGERHFGGGYNNNEGIEFEGLPNNLKIKKEKNAEYTMQFNIRDTNSPSETYQVYITIWPNLNTDITVTSAQRNPMRYQGKVQALE</sequence>
<dbReference type="Gene3D" id="2.40.128.410">
    <property type="match status" value="1"/>
</dbReference>
<dbReference type="InterPro" id="IPR025347">
    <property type="entry name" value="DUF4251"/>
</dbReference>
<organism evidence="1 2">
    <name type="scientific">Yeosuana aromativorans</name>
    <dbReference type="NCBI Taxonomy" id="288019"/>
    <lineage>
        <taxon>Bacteria</taxon>
        <taxon>Pseudomonadati</taxon>
        <taxon>Bacteroidota</taxon>
        <taxon>Flavobacteriia</taxon>
        <taxon>Flavobacteriales</taxon>
        <taxon>Flavobacteriaceae</taxon>
        <taxon>Yeosuana</taxon>
    </lineage>
</organism>
<comment type="caution">
    <text evidence="1">The sequence shown here is derived from an EMBL/GenBank/DDBJ whole genome shotgun (WGS) entry which is preliminary data.</text>
</comment>
<proteinExistence type="predicted"/>
<name>A0A8J3FJL3_9FLAO</name>
<dbReference type="RefSeq" id="WP_188653583.1">
    <property type="nucleotide sequence ID" value="NZ_BMNR01000005.1"/>
</dbReference>
<evidence type="ECO:0008006" key="3">
    <source>
        <dbReference type="Google" id="ProtNLM"/>
    </source>
</evidence>
<keyword evidence="2" id="KW-1185">Reference proteome</keyword>
<dbReference type="PROSITE" id="PS51257">
    <property type="entry name" value="PROKAR_LIPOPROTEIN"/>
    <property type="match status" value="1"/>
</dbReference>